<dbReference type="GO" id="GO:0006351">
    <property type="term" value="P:DNA-templated transcription"/>
    <property type="evidence" value="ECO:0007669"/>
    <property type="project" value="InterPro"/>
</dbReference>
<evidence type="ECO:0000259" key="5">
    <source>
        <dbReference type="PROSITE" id="PS50048"/>
    </source>
</evidence>
<dbReference type="Proteomes" id="UP001244011">
    <property type="component" value="Unassembled WGS sequence"/>
</dbReference>
<dbReference type="InterPro" id="IPR052761">
    <property type="entry name" value="Fungal_Detox/Toxin_TFs"/>
</dbReference>
<feature type="region of interest" description="Disordered" evidence="3">
    <location>
        <begin position="1"/>
        <end position="25"/>
    </location>
</feature>
<protein>
    <recommendedName>
        <fullName evidence="5">Zn(2)-C6 fungal-type domain-containing protein</fullName>
    </recommendedName>
</protein>
<comment type="caution">
    <text evidence="6">The sequence shown here is derived from an EMBL/GenBank/DDBJ whole genome shotgun (WGS) entry which is preliminary data.</text>
</comment>
<organism evidence="6 7">
    <name type="scientific">Phialemonium atrogriseum</name>
    <dbReference type="NCBI Taxonomy" id="1093897"/>
    <lineage>
        <taxon>Eukaryota</taxon>
        <taxon>Fungi</taxon>
        <taxon>Dikarya</taxon>
        <taxon>Ascomycota</taxon>
        <taxon>Pezizomycotina</taxon>
        <taxon>Sordariomycetes</taxon>
        <taxon>Sordariomycetidae</taxon>
        <taxon>Cephalothecales</taxon>
        <taxon>Cephalothecaceae</taxon>
        <taxon>Phialemonium</taxon>
    </lineage>
</organism>
<dbReference type="PANTHER" id="PTHR47425:SF2">
    <property type="entry name" value="FARB-RELATED"/>
    <property type="match status" value="1"/>
</dbReference>
<dbReference type="Pfam" id="PF04082">
    <property type="entry name" value="Fungal_trans"/>
    <property type="match status" value="1"/>
</dbReference>
<evidence type="ECO:0000256" key="1">
    <source>
        <dbReference type="ARBA" id="ARBA00022723"/>
    </source>
</evidence>
<reference evidence="6" key="1">
    <citation type="submission" date="2023-06" db="EMBL/GenBank/DDBJ databases">
        <title>Genome-scale phylogeny and comparative genomics of the fungal order Sordariales.</title>
        <authorList>
            <consortium name="Lawrence Berkeley National Laboratory"/>
            <person name="Hensen N."/>
            <person name="Bonometti L."/>
            <person name="Westerberg I."/>
            <person name="Brannstrom I.O."/>
            <person name="Guillou S."/>
            <person name="Cros-Aarteil S."/>
            <person name="Calhoun S."/>
            <person name="Haridas S."/>
            <person name="Kuo A."/>
            <person name="Mondo S."/>
            <person name="Pangilinan J."/>
            <person name="Riley R."/>
            <person name="Labutti K."/>
            <person name="Andreopoulos B."/>
            <person name="Lipzen A."/>
            <person name="Chen C."/>
            <person name="Yanf M."/>
            <person name="Daum C."/>
            <person name="Ng V."/>
            <person name="Clum A."/>
            <person name="Steindorff A."/>
            <person name="Ohm R."/>
            <person name="Martin F."/>
            <person name="Silar P."/>
            <person name="Natvig D."/>
            <person name="Lalanne C."/>
            <person name="Gautier V."/>
            <person name="Ament-Velasquez S.L."/>
            <person name="Kruys A."/>
            <person name="Hutchinson M.I."/>
            <person name="Powell A.J."/>
            <person name="Barry K."/>
            <person name="Miller A.N."/>
            <person name="Grigoriev I.V."/>
            <person name="Debuchy R."/>
            <person name="Gladieux P."/>
            <person name="Thoren M.H."/>
            <person name="Johannesson H."/>
        </authorList>
    </citation>
    <scope>NUCLEOTIDE SEQUENCE</scope>
    <source>
        <strain evidence="6">8032-3</strain>
    </source>
</reference>
<keyword evidence="2" id="KW-0539">Nucleus</keyword>
<feature type="transmembrane region" description="Helical" evidence="4">
    <location>
        <begin position="257"/>
        <end position="283"/>
    </location>
</feature>
<dbReference type="RefSeq" id="XP_060282263.1">
    <property type="nucleotide sequence ID" value="XM_060432476.1"/>
</dbReference>
<dbReference type="PANTHER" id="PTHR47425">
    <property type="entry name" value="FARB-RELATED"/>
    <property type="match status" value="1"/>
</dbReference>
<dbReference type="SMART" id="SM00066">
    <property type="entry name" value="GAL4"/>
    <property type="match status" value="1"/>
</dbReference>
<dbReference type="EMBL" id="MU839013">
    <property type="protein sequence ID" value="KAK1766050.1"/>
    <property type="molecule type" value="Genomic_DNA"/>
</dbReference>
<dbReference type="AlphaFoldDB" id="A0AAJ0FME4"/>
<dbReference type="Gene3D" id="4.10.240.10">
    <property type="entry name" value="Zn(2)-C6 fungal-type DNA-binding domain"/>
    <property type="match status" value="1"/>
</dbReference>
<dbReference type="SUPFAM" id="SSF57701">
    <property type="entry name" value="Zn2/Cys6 DNA-binding domain"/>
    <property type="match status" value="1"/>
</dbReference>
<dbReference type="PROSITE" id="PS50048">
    <property type="entry name" value="ZN2_CY6_FUNGAL_2"/>
    <property type="match status" value="1"/>
</dbReference>
<dbReference type="Pfam" id="PF00172">
    <property type="entry name" value="Zn_clus"/>
    <property type="match status" value="1"/>
</dbReference>
<feature type="transmembrane region" description="Helical" evidence="4">
    <location>
        <begin position="418"/>
        <end position="440"/>
    </location>
</feature>
<evidence type="ECO:0000256" key="3">
    <source>
        <dbReference type="SAM" id="MobiDB-lite"/>
    </source>
</evidence>
<evidence type="ECO:0000313" key="7">
    <source>
        <dbReference type="Proteomes" id="UP001244011"/>
    </source>
</evidence>
<gene>
    <name evidence="6" type="ORF">QBC33DRAFT_612157</name>
</gene>
<dbReference type="InterPro" id="IPR036864">
    <property type="entry name" value="Zn2-C6_fun-type_DNA-bd_sf"/>
</dbReference>
<keyword evidence="4" id="KW-0472">Membrane</keyword>
<sequence length="678" mass="75398">MADQGSPHAQAPPSEPAQTPATRTIRKRARRACIACRARKVRCDLDRQGTPCTNCKLDAAECVVKPRARKWIRAQKQAAAPLLPSPEPVVTSAQTPTDLLWSSEPNINDTCGEVDEVPAYVTCQDLLGGLNEGPNLDLQAPCPFPTIVHEADFNSGPPASSSAPSRPFPATIGDASILSGHPFIEVDCLWSLPAADLAFLKLRGSFQLPPRPALDEFVEQYFLHVHPTLPVVNESDFWDKYLAPDDLSPVGRRIPLFVFQAMLFIACPFVALSTLRTLGFLSVRDGRSELYSRAKALFDTECYGSHVAGAQGALMLTYHVPTSNDKINTYWLITAIHLAQTARADEYDMMDDGCEDKGMLKRLWWCCILRDRIMALGLRRRLHIRSTDFDFTQPGLDEGDFDSEIRGSKVYDPARKQVLAQLAVSLCDLAVILSGILPIVSPARRRAAKAIDGLVNQEMLETYATRLDLWYWTAVGKFQTPEHIFGMDGSITLFTNMIYIYYHTAKASLCSHIIFTSFTAPSIRDSQADDRLQAQAELGKSLRGITDGLTELAQLGLVRYLPNTFVAFSAFAFVWHILDAQGARRDLGIYKDVMCLFRNLYESTDGMLSCIGRLVDHIRGGGLVITERQTKTLGRDTWADLLVMKPRSYLRIVLMVDFSLSMGRMPVEADFPEQLRVA</sequence>
<dbReference type="InterPro" id="IPR007219">
    <property type="entry name" value="XnlR_reg_dom"/>
</dbReference>
<proteinExistence type="predicted"/>
<dbReference type="InterPro" id="IPR001138">
    <property type="entry name" value="Zn2Cys6_DnaBD"/>
</dbReference>
<keyword evidence="7" id="KW-1185">Reference proteome</keyword>
<dbReference type="CDD" id="cd00067">
    <property type="entry name" value="GAL4"/>
    <property type="match status" value="1"/>
</dbReference>
<name>A0AAJ0FME4_9PEZI</name>
<dbReference type="GO" id="GO:0000981">
    <property type="term" value="F:DNA-binding transcription factor activity, RNA polymerase II-specific"/>
    <property type="evidence" value="ECO:0007669"/>
    <property type="project" value="InterPro"/>
</dbReference>
<dbReference type="CDD" id="cd12148">
    <property type="entry name" value="fungal_TF_MHR"/>
    <property type="match status" value="1"/>
</dbReference>
<accession>A0AAJ0FME4</accession>
<evidence type="ECO:0000256" key="4">
    <source>
        <dbReference type="SAM" id="Phobius"/>
    </source>
</evidence>
<evidence type="ECO:0000313" key="6">
    <source>
        <dbReference type="EMBL" id="KAK1766050.1"/>
    </source>
</evidence>
<keyword evidence="4" id="KW-0812">Transmembrane</keyword>
<evidence type="ECO:0000256" key="2">
    <source>
        <dbReference type="ARBA" id="ARBA00023242"/>
    </source>
</evidence>
<feature type="domain" description="Zn(2)-C6 fungal-type" evidence="5">
    <location>
        <begin position="32"/>
        <end position="64"/>
    </location>
</feature>
<dbReference type="PROSITE" id="PS00463">
    <property type="entry name" value="ZN2_CY6_FUNGAL_1"/>
    <property type="match status" value="1"/>
</dbReference>
<dbReference type="SMART" id="SM00906">
    <property type="entry name" value="Fungal_trans"/>
    <property type="match status" value="1"/>
</dbReference>
<keyword evidence="4" id="KW-1133">Transmembrane helix</keyword>
<dbReference type="GeneID" id="85315663"/>
<keyword evidence="1" id="KW-0479">Metal-binding</keyword>
<dbReference type="GO" id="GO:0003677">
    <property type="term" value="F:DNA binding"/>
    <property type="evidence" value="ECO:0007669"/>
    <property type="project" value="InterPro"/>
</dbReference>
<dbReference type="GO" id="GO:0008270">
    <property type="term" value="F:zinc ion binding"/>
    <property type="evidence" value="ECO:0007669"/>
    <property type="project" value="InterPro"/>
</dbReference>